<reference evidence="5" key="1">
    <citation type="journal article" date="2019" name="Int. J. Syst. Evol. Microbiol.">
        <title>The Global Catalogue of Microorganisms (GCM) 10K type strain sequencing project: providing services to taxonomists for standard genome sequencing and annotation.</title>
        <authorList>
            <consortium name="The Broad Institute Genomics Platform"/>
            <consortium name="The Broad Institute Genome Sequencing Center for Infectious Disease"/>
            <person name="Wu L."/>
            <person name="Ma J."/>
        </authorList>
    </citation>
    <scope>NUCLEOTIDE SEQUENCE [LARGE SCALE GENOMIC DNA]</scope>
    <source>
        <strain evidence="5">JCM 18657</strain>
    </source>
</reference>
<evidence type="ECO:0000313" key="5">
    <source>
        <dbReference type="Proteomes" id="UP001596528"/>
    </source>
</evidence>
<feature type="domain" description="DUF4401" evidence="3">
    <location>
        <begin position="463"/>
        <end position="535"/>
    </location>
</feature>
<comment type="caution">
    <text evidence="4">The sequence shown here is derived from an EMBL/GenBank/DDBJ whole genome shotgun (WGS) entry which is preliminary data.</text>
</comment>
<feature type="transmembrane region" description="Helical" evidence="1">
    <location>
        <begin position="90"/>
        <end position="107"/>
    </location>
</feature>
<evidence type="ECO:0000259" key="2">
    <source>
        <dbReference type="Pfam" id="PF09925"/>
    </source>
</evidence>
<dbReference type="InterPro" id="IPR025833">
    <property type="entry name" value="GDYXXLXY"/>
</dbReference>
<feature type="transmembrane region" description="Helical" evidence="1">
    <location>
        <begin position="552"/>
        <end position="569"/>
    </location>
</feature>
<accession>A0ABW2V055</accession>
<dbReference type="InterPro" id="IPR018677">
    <property type="entry name" value="DUF2157"/>
</dbReference>
<evidence type="ECO:0000313" key="4">
    <source>
        <dbReference type="EMBL" id="MFC7748875.1"/>
    </source>
</evidence>
<dbReference type="EMBL" id="JBHTGQ010000004">
    <property type="protein sequence ID" value="MFC7748875.1"/>
    <property type="molecule type" value="Genomic_DNA"/>
</dbReference>
<gene>
    <name evidence="4" type="ORF">ACFQWB_02800</name>
</gene>
<dbReference type="RefSeq" id="WP_170209435.1">
    <property type="nucleotide sequence ID" value="NZ_JBHTGQ010000004.1"/>
</dbReference>
<keyword evidence="5" id="KW-1185">Reference proteome</keyword>
<feature type="transmembrane region" description="Helical" evidence="1">
    <location>
        <begin position="192"/>
        <end position="213"/>
    </location>
</feature>
<feature type="transmembrane region" description="Helical" evidence="1">
    <location>
        <begin position="64"/>
        <end position="84"/>
    </location>
</feature>
<feature type="transmembrane region" description="Helical" evidence="1">
    <location>
        <begin position="167"/>
        <end position="186"/>
    </location>
</feature>
<feature type="transmembrane region" description="Helical" evidence="1">
    <location>
        <begin position="135"/>
        <end position="155"/>
    </location>
</feature>
<dbReference type="Pfam" id="PF14351">
    <property type="entry name" value="DUF4401"/>
    <property type="match status" value="1"/>
</dbReference>
<feature type="transmembrane region" description="Helical" evidence="1">
    <location>
        <begin position="345"/>
        <end position="363"/>
    </location>
</feature>
<feature type="transmembrane region" description="Helical" evidence="1">
    <location>
        <begin position="320"/>
        <end position="338"/>
    </location>
</feature>
<sequence>MGLKQRGYQLGYTGALILLLGAVIFFFASNWPALGRQVKIGCSLGLMLAFYLFPAVFRTWLPAWTIAGGTVAFGVSAALIGQIYNSHADSYVLFAVWFLPALLFWLLTKYRTYAVMAFILLELTAGSYADEVWDASSLAFQLSFAGLNALLFAAAWTGLGGRSLAAWLPYPTLVLFHAAMLAASVIDWQSPGLSWTVNLGYAALIGASVAAFGRNGKHRALWMLSAFASGVFVLFKFVELAAHYWNKSFLLAGLIAAAGLVAGAAHFVRKLRHSAKSRDERWARYASRVLVAVVSAVASLIGTSCLIGLLVLLFEDIDERFFYGAGLLWIAGSLAVSSRYDVVRHAIWLTGTLMAGGVAFIKALNHEPAYALALIAALALYLWKTSSVGAKLMTWIWLNALAWPLLKLWADNNSAVWLAIGLVNLGAAYAGFLHEWLRRLAWIGGWVSLYAILLEERAVNGAYVFYNGLFIAVVTAAVLLAQKRSDTFRYRTALAAWAMFFVHLYYDLAWKLLHKSAALAGLGLIVLFVTFALQKRSGYAFPRPERRVGRRWWAALIVLQLALLGVQAAKSETLLAKGTEIKLRLSSEAPRSLLQGDYLLLSYEIGELFEFERSPFGEAAGEDREWRPGRRISVALAPDRGEGIYRYAGAYRLNGRLRETETGAAARTDLVWITGRTQGLPGRVEYGIEHFYVPEGEGKALKERVRYAIVKVGKGGDAILADVAER</sequence>
<keyword evidence="1" id="KW-0472">Membrane</keyword>
<feature type="transmembrane region" description="Helical" evidence="1">
    <location>
        <begin position="464"/>
        <end position="481"/>
    </location>
</feature>
<feature type="transmembrane region" description="Helical" evidence="1">
    <location>
        <begin position="38"/>
        <end position="57"/>
    </location>
</feature>
<feature type="transmembrane region" description="Helical" evidence="1">
    <location>
        <begin position="220"/>
        <end position="237"/>
    </location>
</feature>
<proteinExistence type="predicted"/>
<feature type="transmembrane region" description="Helical" evidence="1">
    <location>
        <begin position="249"/>
        <end position="268"/>
    </location>
</feature>
<dbReference type="InterPro" id="IPR025513">
    <property type="entry name" value="DUF4401"/>
</dbReference>
<dbReference type="Proteomes" id="UP001596528">
    <property type="component" value="Unassembled WGS sequence"/>
</dbReference>
<feature type="transmembrane region" description="Helical" evidence="1">
    <location>
        <begin position="488"/>
        <end position="506"/>
    </location>
</feature>
<protein>
    <submittedName>
        <fullName evidence="4">GDYXXLXY domain-containing protein</fullName>
    </submittedName>
</protein>
<evidence type="ECO:0000259" key="3">
    <source>
        <dbReference type="Pfam" id="PF14351"/>
    </source>
</evidence>
<keyword evidence="1" id="KW-0812">Transmembrane</keyword>
<feature type="transmembrane region" description="Helical" evidence="1">
    <location>
        <begin position="415"/>
        <end position="433"/>
    </location>
</feature>
<dbReference type="Pfam" id="PF09925">
    <property type="entry name" value="DUF2157"/>
    <property type="match status" value="1"/>
</dbReference>
<evidence type="ECO:0000256" key="1">
    <source>
        <dbReference type="SAM" id="Phobius"/>
    </source>
</evidence>
<dbReference type="Pfam" id="PF14345">
    <property type="entry name" value="GDYXXLXY"/>
    <property type="match status" value="1"/>
</dbReference>
<feature type="transmembrane region" description="Helical" evidence="1">
    <location>
        <begin position="512"/>
        <end position="531"/>
    </location>
</feature>
<organism evidence="4 5">
    <name type="scientific">Paenibacillus thermoaerophilus</name>
    <dbReference type="NCBI Taxonomy" id="1215385"/>
    <lineage>
        <taxon>Bacteria</taxon>
        <taxon>Bacillati</taxon>
        <taxon>Bacillota</taxon>
        <taxon>Bacilli</taxon>
        <taxon>Bacillales</taxon>
        <taxon>Paenibacillaceae</taxon>
        <taxon>Paenibacillus</taxon>
    </lineage>
</organism>
<feature type="domain" description="DUF2157" evidence="2">
    <location>
        <begin position="10"/>
        <end position="109"/>
    </location>
</feature>
<name>A0ABW2V055_9BACL</name>
<feature type="transmembrane region" description="Helical" evidence="1">
    <location>
        <begin position="289"/>
        <end position="314"/>
    </location>
</feature>
<keyword evidence="1" id="KW-1133">Transmembrane helix</keyword>
<feature type="transmembrane region" description="Helical" evidence="1">
    <location>
        <begin position="12"/>
        <end position="32"/>
    </location>
</feature>